<dbReference type="EMBL" id="JADIND010000078">
    <property type="protein sequence ID" value="MBO8430460.1"/>
    <property type="molecule type" value="Genomic_DNA"/>
</dbReference>
<gene>
    <name evidence="2" type="ORF">IAC76_03660</name>
</gene>
<evidence type="ECO:0000313" key="2">
    <source>
        <dbReference type="EMBL" id="MBO8430460.1"/>
    </source>
</evidence>
<evidence type="ECO:0000256" key="1">
    <source>
        <dbReference type="SAM" id="Coils"/>
    </source>
</evidence>
<reference evidence="2" key="2">
    <citation type="journal article" date="2021" name="PeerJ">
        <title>Extensive microbial diversity within the chicken gut microbiome revealed by metagenomics and culture.</title>
        <authorList>
            <person name="Gilroy R."/>
            <person name="Ravi A."/>
            <person name="Getino M."/>
            <person name="Pursley I."/>
            <person name="Horton D.L."/>
            <person name="Alikhan N.F."/>
            <person name="Baker D."/>
            <person name="Gharbi K."/>
            <person name="Hall N."/>
            <person name="Watson M."/>
            <person name="Adriaenssens E.M."/>
            <person name="Foster-Nyarko E."/>
            <person name="Jarju S."/>
            <person name="Secka A."/>
            <person name="Antonio M."/>
            <person name="Oren A."/>
            <person name="Chaudhuri R.R."/>
            <person name="La Ragione R."/>
            <person name="Hildebrand F."/>
            <person name="Pallen M.J."/>
        </authorList>
    </citation>
    <scope>NUCLEOTIDE SEQUENCE</scope>
    <source>
        <strain evidence="2">10192</strain>
    </source>
</reference>
<proteinExistence type="predicted"/>
<reference evidence="2" key="1">
    <citation type="submission" date="2020-10" db="EMBL/GenBank/DDBJ databases">
        <authorList>
            <person name="Gilroy R."/>
        </authorList>
    </citation>
    <scope>NUCLEOTIDE SEQUENCE</scope>
    <source>
        <strain evidence="2">10192</strain>
    </source>
</reference>
<comment type="caution">
    <text evidence="2">The sequence shown here is derived from an EMBL/GenBank/DDBJ whole genome shotgun (WGS) entry which is preliminary data.</text>
</comment>
<protein>
    <submittedName>
        <fullName evidence="2">Uncharacterized protein</fullName>
    </submittedName>
</protein>
<feature type="coiled-coil region" evidence="1">
    <location>
        <begin position="475"/>
        <end position="529"/>
    </location>
</feature>
<sequence>MGLSASQARLLTLTARLNNNELRAQKISNAKIRLADSIEFASEEYIKALSDTELSYTTYDEMGNQVSTKLTGAALYTYSPIKNQYGLVNAAGQLLVTELDGNNFEESDTLEEFLDKYGLLAPLDQAEIIEIKNPEYDDAYAAYVKEYQDWKDREPKLEDYTKTEMVPSVNNEIYDAVIHSGGCLSLAIGGASCYMHVLSDLIGPGEVKTSDGHIYTIYDGSCEEHNNTWCWNTAQHGTATFAPITEMLKEGYCSGDVIEGGSETVEAEYGTVTVGGPASDPNMTLWQRAVDLLWEVHEEYRIGSSTGGDAKPESLEKFFYFVEHDLKQAVKEPVTTIDYEAYEDAHQKWVLEEPDEFNVPMFIEKAVRTVTDADKAQWYINLWHRMNGESDYKAGYMNDPEYVASEDGWVTDSKTGQSYAILEDGLMNDPKWIEFALKSGVITMEQAQYTEIGEAGSGLKNVSWTSIIYTSVTEVAEESNEIKKTKAEVKFNRAQQEIEAKDKQFDNDLKRLDTEHNALQTEYESIQNVINKNVERTFKTFS</sequence>
<dbReference type="AlphaFoldDB" id="A0A9D9GX93"/>
<evidence type="ECO:0000313" key="3">
    <source>
        <dbReference type="Proteomes" id="UP000823632"/>
    </source>
</evidence>
<accession>A0A9D9GX93</accession>
<name>A0A9D9GX93_9BACT</name>
<dbReference type="Proteomes" id="UP000823632">
    <property type="component" value="Unassembled WGS sequence"/>
</dbReference>
<keyword evidence="1" id="KW-0175">Coiled coil</keyword>
<organism evidence="2 3">
    <name type="scientific">Candidatus Scatousia excrementipullorum</name>
    <dbReference type="NCBI Taxonomy" id="2840936"/>
    <lineage>
        <taxon>Bacteria</taxon>
        <taxon>Candidatus Scatousia</taxon>
    </lineage>
</organism>